<dbReference type="PROSITE" id="PS51318">
    <property type="entry name" value="TAT"/>
    <property type="match status" value="1"/>
</dbReference>
<dbReference type="InterPro" id="IPR011047">
    <property type="entry name" value="Quinoprotein_ADH-like_sf"/>
</dbReference>
<dbReference type="OrthoDB" id="145878at2157"/>
<feature type="domain" description="Pyrrolo-quinoline quinone repeat" evidence="1">
    <location>
        <begin position="87"/>
        <end position="166"/>
    </location>
</feature>
<proteinExistence type="predicted"/>
<dbReference type="InterPro" id="IPR002372">
    <property type="entry name" value="PQQ_rpt_dom"/>
</dbReference>
<dbReference type="EMBL" id="FNIA01000011">
    <property type="protein sequence ID" value="SDM98278.1"/>
    <property type="molecule type" value="Genomic_DNA"/>
</dbReference>
<dbReference type="InterPro" id="IPR006311">
    <property type="entry name" value="TAT_signal"/>
</dbReference>
<reference evidence="2 3" key="1">
    <citation type="submission" date="2016-10" db="EMBL/GenBank/DDBJ databases">
        <authorList>
            <person name="de Groot N.N."/>
        </authorList>
    </citation>
    <scope>NUCLEOTIDE SEQUENCE [LARGE SCALE GENOMIC DNA]</scope>
    <source>
        <strain evidence="3">EB21,IBRC-M 10013,KCTC 4048</strain>
    </source>
</reference>
<evidence type="ECO:0000259" key="1">
    <source>
        <dbReference type="Pfam" id="PF13360"/>
    </source>
</evidence>
<dbReference type="InterPro" id="IPR018391">
    <property type="entry name" value="PQQ_b-propeller_rpt"/>
</dbReference>
<dbReference type="Gene3D" id="2.40.10.480">
    <property type="match status" value="2"/>
</dbReference>
<feature type="domain" description="Pyrrolo-quinoline quinone repeat" evidence="1">
    <location>
        <begin position="277"/>
        <end position="411"/>
    </location>
</feature>
<dbReference type="InterPro" id="IPR015943">
    <property type="entry name" value="WD40/YVTN_repeat-like_dom_sf"/>
</dbReference>
<accession>A0A1G9XND6</accession>
<name>A0A1G9XND6_9EURY</name>
<dbReference type="SUPFAM" id="SSF50998">
    <property type="entry name" value="Quinoprotein alcohol dehydrogenase-like"/>
    <property type="match status" value="1"/>
</dbReference>
<dbReference type="PANTHER" id="PTHR34512:SF30">
    <property type="entry name" value="OUTER MEMBRANE PROTEIN ASSEMBLY FACTOR BAMB"/>
    <property type="match status" value="1"/>
</dbReference>
<protein>
    <submittedName>
        <fullName evidence="2">Outer membrane protein assembly factor BamB, contains PQQ-like beta-propeller repeat</fullName>
    </submittedName>
</protein>
<keyword evidence="3" id="KW-1185">Reference proteome</keyword>
<dbReference type="STRING" id="996166.SAMN05192554_11153"/>
<gene>
    <name evidence="2" type="ORF">SAMN05192554_11153</name>
</gene>
<sequence>MSPDSPSTASVGRRALLASASAAGVAALAGCSTVDGLLDDGVEPPERRVPADWRPTPGDWPTEYYGYARTHHNPFASPPRSEPTVDWEVDAGGPVASMVVADGLVFVWNDIDGVVLALDTETGDEQWRASMPGDAGRLQYVAGRLYAGSDDRLTALTADGEEQWSTDLSDSGVWASFLVEREGWVFVFPSDGPVRLHADTGEIVERSDDALYATTTAGGSLYGGRSTFRACDVDDGGLDERWTADYDGYETYGAPAVADGLVYRGTNTLSPSDSEPRGRLSVYGASDGAEVATVPFQRTPQTPAVADGTVYVATSGVRASNIGREGLLAAVGHDGEVRWRFDPAAGLRTPVVADGTVYTGPFRASGAPLVALDAQSGDELWRRDLGPSDPEIAVADGTLYIAAGSKVVALRD</sequence>
<dbReference type="AlphaFoldDB" id="A0A1G9XND6"/>
<dbReference type="Proteomes" id="UP000199370">
    <property type="component" value="Unassembled WGS sequence"/>
</dbReference>
<dbReference type="RefSeq" id="WP_089733837.1">
    <property type="nucleotide sequence ID" value="NZ_FNIA01000011.1"/>
</dbReference>
<evidence type="ECO:0000313" key="3">
    <source>
        <dbReference type="Proteomes" id="UP000199370"/>
    </source>
</evidence>
<organism evidence="2 3">
    <name type="scientific">Haloarchaeobius iranensis</name>
    <dbReference type="NCBI Taxonomy" id="996166"/>
    <lineage>
        <taxon>Archaea</taxon>
        <taxon>Methanobacteriati</taxon>
        <taxon>Methanobacteriota</taxon>
        <taxon>Stenosarchaea group</taxon>
        <taxon>Halobacteria</taxon>
        <taxon>Halobacteriales</taxon>
        <taxon>Halorubellaceae</taxon>
        <taxon>Haloarchaeobius</taxon>
    </lineage>
</organism>
<dbReference type="Gene3D" id="2.130.10.10">
    <property type="entry name" value="YVTN repeat-like/Quinoprotein amine dehydrogenase"/>
    <property type="match status" value="1"/>
</dbReference>
<evidence type="ECO:0000313" key="2">
    <source>
        <dbReference type="EMBL" id="SDM98278.1"/>
    </source>
</evidence>
<dbReference type="SMART" id="SM00564">
    <property type="entry name" value="PQQ"/>
    <property type="match status" value="6"/>
</dbReference>
<dbReference type="PANTHER" id="PTHR34512">
    <property type="entry name" value="CELL SURFACE PROTEIN"/>
    <property type="match status" value="1"/>
</dbReference>
<dbReference type="Pfam" id="PF13360">
    <property type="entry name" value="PQQ_2"/>
    <property type="match status" value="2"/>
</dbReference>